<keyword evidence="8" id="KW-0479">Metal-binding</keyword>
<feature type="compositionally biased region" description="Polar residues" evidence="13">
    <location>
        <begin position="300"/>
        <end position="309"/>
    </location>
</feature>
<dbReference type="OrthoDB" id="6605218at2759"/>
<dbReference type="AlphaFoldDB" id="W9VPK0"/>
<keyword evidence="9" id="KW-0862">Zinc</keyword>
<dbReference type="PRINTS" id="PR00714">
    <property type="entry name" value="MAN6PISMRASE"/>
</dbReference>
<comment type="function">
    <text evidence="3">Involved in the synthesis of the GDP-mannose and dolichol-phosphate-mannose required for a number of critical mannosyl transfer reactions.</text>
</comment>
<dbReference type="UniPathway" id="UPA00126">
    <property type="reaction ID" value="UER00423"/>
</dbReference>
<dbReference type="HOGENOM" id="CLU_026967_0_1_1"/>
<evidence type="ECO:0000256" key="4">
    <source>
        <dbReference type="ARBA" id="ARBA00004666"/>
    </source>
</evidence>
<dbReference type="RefSeq" id="XP_007751600.1">
    <property type="nucleotide sequence ID" value="XM_007753410.1"/>
</dbReference>
<dbReference type="STRING" id="1182543.W9VPK0"/>
<dbReference type="Pfam" id="PF20511">
    <property type="entry name" value="PMI_typeI_cat"/>
    <property type="match status" value="1"/>
</dbReference>
<proteinExistence type="inferred from homology"/>
<name>W9VPK0_9EURO</name>
<feature type="domain" description="Phosphomannose isomerase type I catalytic" evidence="14">
    <location>
        <begin position="6"/>
        <end position="142"/>
    </location>
</feature>
<dbReference type="EC" id="5.3.1.8" evidence="6"/>
<dbReference type="PANTHER" id="PTHR10309:SF4">
    <property type="entry name" value="MANNOSE-6-PHOSPHATE ISOMERASE"/>
    <property type="match status" value="1"/>
</dbReference>
<evidence type="ECO:0000256" key="13">
    <source>
        <dbReference type="SAM" id="MobiDB-lite"/>
    </source>
</evidence>
<dbReference type="SUPFAM" id="SSF51182">
    <property type="entry name" value="RmlC-like cupins"/>
    <property type="match status" value="1"/>
</dbReference>
<dbReference type="GO" id="GO:0008270">
    <property type="term" value="F:zinc ion binding"/>
    <property type="evidence" value="ECO:0007669"/>
    <property type="project" value="InterPro"/>
</dbReference>
<evidence type="ECO:0000256" key="9">
    <source>
        <dbReference type="ARBA" id="ARBA00022833"/>
    </source>
</evidence>
<gene>
    <name evidence="15" type="ORF">A1O5_12841</name>
</gene>
<comment type="caution">
    <text evidence="15">The sequence shown here is derived from an EMBL/GenBank/DDBJ whole genome shotgun (WGS) entry which is preliminary data.</text>
</comment>
<dbReference type="Proteomes" id="UP000019471">
    <property type="component" value="Unassembled WGS sequence"/>
</dbReference>
<protein>
    <recommendedName>
        <fullName evidence="7">Mannose-6-phosphate isomerase</fullName>
        <ecNumber evidence="6">5.3.1.8</ecNumber>
    </recommendedName>
    <alternativeName>
        <fullName evidence="11">Phosphohexomutase</fullName>
    </alternativeName>
    <alternativeName>
        <fullName evidence="12">Phosphomannose isomerase</fullName>
    </alternativeName>
</protein>
<evidence type="ECO:0000256" key="2">
    <source>
        <dbReference type="ARBA" id="ARBA00001947"/>
    </source>
</evidence>
<keyword evidence="16" id="KW-1185">Reference proteome</keyword>
<comment type="cofactor">
    <cofactor evidence="2">
        <name>Zn(2+)</name>
        <dbReference type="ChEBI" id="CHEBI:29105"/>
    </cofactor>
</comment>
<evidence type="ECO:0000256" key="7">
    <source>
        <dbReference type="ARBA" id="ARBA00018236"/>
    </source>
</evidence>
<evidence type="ECO:0000256" key="10">
    <source>
        <dbReference type="ARBA" id="ARBA00023235"/>
    </source>
</evidence>
<evidence type="ECO:0000259" key="14">
    <source>
        <dbReference type="Pfam" id="PF20511"/>
    </source>
</evidence>
<comment type="similarity">
    <text evidence="5">Belongs to the mannose-6-phosphate isomerase type 1 family.</text>
</comment>
<evidence type="ECO:0000256" key="1">
    <source>
        <dbReference type="ARBA" id="ARBA00000757"/>
    </source>
</evidence>
<accession>W9VPK0</accession>
<dbReference type="CDD" id="cd07011">
    <property type="entry name" value="cupin_PMI_type_I_N"/>
    <property type="match status" value="1"/>
</dbReference>
<evidence type="ECO:0000256" key="8">
    <source>
        <dbReference type="ARBA" id="ARBA00022723"/>
    </source>
</evidence>
<dbReference type="Gene3D" id="2.60.120.10">
    <property type="entry name" value="Jelly Rolls"/>
    <property type="match status" value="1"/>
</dbReference>
<comment type="catalytic activity">
    <reaction evidence="1">
        <text>D-mannose 6-phosphate = D-fructose 6-phosphate</text>
        <dbReference type="Rhea" id="RHEA:12356"/>
        <dbReference type="ChEBI" id="CHEBI:58735"/>
        <dbReference type="ChEBI" id="CHEBI:61527"/>
        <dbReference type="EC" id="5.3.1.8"/>
    </reaction>
</comment>
<dbReference type="GeneID" id="19197527"/>
<dbReference type="InterPro" id="IPR046457">
    <property type="entry name" value="PMI_typeI_cat"/>
</dbReference>
<organism evidence="15 16">
    <name type="scientific">Cladophialophora psammophila CBS 110553</name>
    <dbReference type="NCBI Taxonomy" id="1182543"/>
    <lineage>
        <taxon>Eukaryota</taxon>
        <taxon>Fungi</taxon>
        <taxon>Dikarya</taxon>
        <taxon>Ascomycota</taxon>
        <taxon>Pezizomycotina</taxon>
        <taxon>Eurotiomycetes</taxon>
        <taxon>Chaetothyriomycetidae</taxon>
        <taxon>Chaetothyriales</taxon>
        <taxon>Herpotrichiellaceae</taxon>
        <taxon>Cladophialophora</taxon>
    </lineage>
</organism>
<dbReference type="InterPro" id="IPR014710">
    <property type="entry name" value="RmlC-like_jellyroll"/>
</dbReference>
<evidence type="ECO:0000313" key="16">
    <source>
        <dbReference type="Proteomes" id="UP000019471"/>
    </source>
</evidence>
<feature type="region of interest" description="Disordered" evidence="13">
    <location>
        <begin position="293"/>
        <end position="326"/>
    </location>
</feature>
<keyword evidence="10 15" id="KW-0413">Isomerase</keyword>
<dbReference type="GO" id="GO:0009298">
    <property type="term" value="P:GDP-mannose biosynthetic process"/>
    <property type="evidence" value="ECO:0007669"/>
    <property type="project" value="UniProtKB-UniPathway"/>
</dbReference>
<dbReference type="InterPro" id="IPR001250">
    <property type="entry name" value="Man6P_Isoase-1"/>
</dbReference>
<evidence type="ECO:0000313" key="15">
    <source>
        <dbReference type="EMBL" id="EXJ54930.1"/>
    </source>
</evidence>
<dbReference type="GO" id="GO:0005975">
    <property type="term" value="P:carbohydrate metabolic process"/>
    <property type="evidence" value="ECO:0007669"/>
    <property type="project" value="InterPro"/>
</dbReference>
<dbReference type="InterPro" id="IPR016305">
    <property type="entry name" value="Mannose-6-P_Isomerase"/>
</dbReference>
<dbReference type="GO" id="GO:0005829">
    <property type="term" value="C:cytosol"/>
    <property type="evidence" value="ECO:0007669"/>
    <property type="project" value="TreeGrafter"/>
</dbReference>
<dbReference type="PANTHER" id="PTHR10309">
    <property type="entry name" value="MANNOSE-6-PHOSPHATE ISOMERASE"/>
    <property type="match status" value="1"/>
</dbReference>
<evidence type="ECO:0000256" key="5">
    <source>
        <dbReference type="ARBA" id="ARBA00010772"/>
    </source>
</evidence>
<dbReference type="GO" id="GO:0004476">
    <property type="term" value="F:mannose-6-phosphate isomerase activity"/>
    <property type="evidence" value="ECO:0007669"/>
    <property type="project" value="UniProtKB-EC"/>
</dbReference>
<dbReference type="NCBIfam" id="TIGR00218">
    <property type="entry name" value="manA"/>
    <property type="match status" value="1"/>
</dbReference>
<comment type="pathway">
    <text evidence="4">Nucleotide-sugar biosynthesis; GDP-alpha-D-mannose biosynthesis; alpha-D-mannose 1-phosphate from D-fructose 6-phosphate: step 1/2.</text>
</comment>
<dbReference type="eggNOG" id="KOG2757">
    <property type="taxonomic scope" value="Eukaryota"/>
</dbReference>
<evidence type="ECO:0000256" key="6">
    <source>
        <dbReference type="ARBA" id="ARBA00011956"/>
    </source>
</evidence>
<evidence type="ECO:0000256" key="11">
    <source>
        <dbReference type="ARBA" id="ARBA00029741"/>
    </source>
</evidence>
<dbReference type="InterPro" id="IPR011051">
    <property type="entry name" value="RmlC_Cupin_sf"/>
</dbReference>
<dbReference type="EMBL" id="AMGX01000038">
    <property type="protein sequence ID" value="EXJ54930.1"/>
    <property type="molecule type" value="Genomic_DNA"/>
</dbReference>
<evidence type="ECO:0000256" key="3">
    <source>
        <dbReference type="ARBA" id="ARBA00002564"/>
    </source>
</evidence>
<evidence type="ECO:0000256" key="12">
    <source>
        <dbReference type="ARBA" id="ARBA00030762"/>
    </source>
</evidence>
<sequence length="326" mass="36905">MVDSVIQLKCDRNNYPWGRKGHEPLAARLCAKSNPDFQIDDSREYAEMWMGTYPELPSYSLRTGEDLQEILKEYKEKLIGKGVYEKFGCDPPFLPKILSIAKALPLQIHPDKNLHQEHPDQFTDLNHKPEIAVALSRFEAFELMKLEILRPFLPTTSEGLTLSDDETLRQICTNMLKAQEDLVAKTMKGLLATPPQQFGQQAYVLELAKRLQEQYGKQDNGNLVALVCMNFLVLEAGSAIYIPANGIHAYLSGDIVECMARSNNVINTGFCPRADRDSVDLFANSLTFQQHDRSEPILHRQTSGKSQNGKTDKFKPPMSEFNMLCH</sequence>
<reference evidence="15 16" key="1">
    <citation type="submission" date="2013-03" db="EMBL/GenBank/DDBJ databases">
        <title>The Genome Sequence of Cladophialophora psammophila CBS 110553.</title>
        <authorList>
            <consortium name="The Broad Institute Genomics Platform"/>
            <person name="Cuomo C."/>
            <person name="de Hoog S."/>
            <person name="Gorbushina A."/>
            <person name="Walker B."/>
            <person name="Young S.K."/>
            <person name="Zeng Q."/>
            <person name="Gargeya S."/>
            <person name="Fitzgerald M."/>
            <person name="Haas B."/>
            <person name="Abouelleil A."/>
            <person name="Allen A.W."/>
            <person name="Alvarado L."/>
            <person name="Arachchi H.M."/>
            <person name="Berlin A.M."/>
            <person name="Chapman S.B."/>
            <person name="Gainer-Dewar J."/>
            <person name="Goldberg J."/>
            <person name="Griggs A."/>
            <person name="Gujja S."/>
            <person name="Hansen M."/>
            <person name="Howarth C."/>
            <person name="Imamovic A."/>
            <person name="Ireland A."/>
            <person name="Larimer J."/>
            <person name="McCowan C."/>
            <person name="Murphy C."/>
            <person name="Pearson M."/>
            <person name="Poon T.W."/>
            <person name="Priest M."/>
            <person name="Roberts A."/>
            <person name="Saif S."/>
            <person name="Shea T."/>
            <person name="Sisk P."/>
            <person name="Sykes S."/>
            <person name="Wortman J."/>
            <person name="Nusbaum C."/>
            <person name="Birren B."/>
        </authorList>
    </citation>
    <scope>NUCLEOTIDE SEQUENCE [LARGE SCALE GENOMIC DNA]</scope>
    <source>
        <strain evidence="15 16">CBS 110553</strain>
    </source>
</reference>